<reference evidence="1 2" key="1">
    <citation type="journal article" date="2019" name="Nat. Ecol. Evol.">
        <title>Megaphylogeny resolves global patterns of mushroom evolution.</title>
        <authorList>
            <person name="Varga T."/>
            <person name="Krizsan K."/>
            <person name="Foldi C."/>
            <person name="Dima B."/>
            <person name="Sanchez-Garcia M."/>
            <person name="Sanchez-Ramirez S."/>
            <person name="Szollosi G.J."/>
            <person name="Szarkandi J.G."/>
            <person name="Papp V."/>
            <person name="Albert L."/>
            <person name="Andreopoulos W."/>
            <person name="Angelini C."/>
            <person name="Antonin V."/>
            <person name="Barry K.W."/>
            <person name="Bougher N.L."/>
            <person name="Buchanan P."/>
            <person name="Buyck B."/>
            <person name="Bense V."/>
            <person name="Catcheside P."/>
            <person name="Chovatia M."/>
            <person name="Cooper J."/>
            <person name="Damon W."/>
            <person name="Desjardin D."/>
            <person name="Finy P."/>
            <person name="Geml J."/>
            <person name="Haridas S."/>
            <person name="Hughes K."/>
            <person name="Justo A."/>
            <person name="Karasinski D."/>
            <person name="Kautmanova I."/>
            <person name="Kiss B."/>
            <person name="Kocsube S."/>
            <person name="Kotiranta H."/>
            <person name="LaButti K.M."/>
            <person name="Lechner B.E."/>
            <person name="Liimatainen K."/>
            <person name="Lipzen A."/>
            <person name="Lukacs Z."/>
            <person name="Mihaltcheva S."/>
            <person name="Morgado L.N."/>
            <person name="Niskanen T."/>
            <person name="Noordeloos M.E."/>
            <person name="Ohm R.A."/>
            <person name="Ortiz-Santana B."/>
            <person name="Ovrebo C."/>
            <person name="Racz N."/>
            <person name="Riley R."/>
            <person name="Savchenko A."/>
            <person name="Shiryaev A."/>
            <person name="Soop K."/>
            <person name="Spirin V."/>
            <person name="Szebenyi C."/>
            <person name="Tomsovsky M."/>
            <person name="Tulloss R.E."/>
            <person name="Uehling J."/>
            <person name="Grigoriev I.V."/>
            <person name="Vagvolgyi C."/>
            <person name="Papp T."/>
            <person name="Martin F.M."/>
            <person name="Miettinen O."/>
            <person name="Hibbett D.S."/>
            <person name="Nagy L.G."/>
        </authorList>
    </citation>
    <scope>NUCLEOTIDE SEQUENCE [LARGE SCALE GENOMIC DNA]</scope>
    <source>
        <strain evidence="1 2">NL-1719</strain>
    </source>
</reference>
<name>A0ACD3AYP4_9AGAR</name>
<sequence>MSQDHHQIPLPHSYAMSIDEHPWSSSQTAITASPSTTATSLSSAFATHPIPLHYTSFPSPSPFPPTPLSPPLQPHSHHQHGHISRPMRTIPDPPLQTPFLPLRHHSGSPGTGAGSGNTGDRNSSTYPAHHRHGSLSPSTATRVASTLGGSFDPNTGIYYRTPEHPRLRTAQACEKCRTRKAKCSGEHPSCKRCVNRGLVCEYAKEGRVRGPNKPKGPKTSQVVLAGSASAPATPSNGTRKHPPANSSSKTSGKNTRPSSSCAGMGDVTSFIVSPHTRSPTASGGDGSSCDAASPLTPTSASSTSTSTTTSSTHVVSQPQSSQGQTEDQPDNLATLFRKKVSNTMASLPSPPTSSSFSPGSPGQNLGMSVGYPFPPSYLHQQRRPARGGPAIGMGMGRDYRYSSMPPHVLKNMRYRHLDESGSATGIPISNVGRHIPPSPPNIGCVYGPGSTWNGGFGTGSMSSTMNARSKPRPPNLHLDGDASNHHNFRRVEVVQQPSPYGGGFVPRAPMTPLSSEGIVGGMYAQHSPHIERQQQMMSPPGSLGYPTPPSGGSVNMSGHPLDMMNAPFSDSMMGVPQHTSYMQREISHGGHEVHDDGLSPLSAGPRQTQTFLPFGSDNNIHSSSQGQLSSFVHQQNPYDQHREQLHQDSRHHHGQYGQFEYIEPEQDRMTNVGAVPMRGSGCQGVTTFTTGHVPTALSRSMSGGMIPTSSPGSMGAGVACGQLERSASDSIVLSRSSLGGRVFPSPPPSRSPHGHPHASGMSMDIDPSGTGAGVGGSCGGEDSQFPVETDRISMVDRDQHLSPGISTDWAESYACHLPPAMSQSNSAGSISSCSIGSAGVGSARDSTASSTTGSPVGGSVTTSSSSLAAAVEM</sequence>
<evidence type="ECO:0000313" key="1">
    <source>
        <dbReference type="EMBL" id="TFK70860.1"/>
    </source>
</evidence>
<accession>A0ACD3AYP4</accession>
<evidence type="ECO:0000313" key="2">
    <source>
        <dbReference type="Proteomes" id="UP000308600"/>
    </source>
</evidence>
<organism evidence="1 2">
    <name type="scientific">Pluteus cervinus</name>
    <dbReference type="NCBI Taxonomy" id="181527"/>
    <lineage>
        <taxon>Eukaryota</taxon>
        <taxon>Fungi</taxon>
        <taxon>Dikarya</taxon>
        <taxon>Basidiomycota</taxon>
        <taxon>Agaricomycotina</taxon>
        <taxon>Agaricomycetes</taxon>
        <taxon>Agaricomycetidae</taxon>
        <taxon>Agaricales</taxon>
        <taxon>Pluteineae</taxon>
        <taxon>Pluteaceae</taxon>
        <taxon>Pluteus</taxon>
    </lineage>
</organism>
<proteinExistence type="predicted"/>
<dbReference type="EMBL" id="ML208306">
    <property type="protein sequence ID" value="TFK70860.1"/>
    <property type="molecule type" value="Genomic_DNA"/>
</dbReference>
<keyword evidence="2" id="KW-1185">Reference proteome</keyword>
<dbReference type="Proteomes" id="UP000308600">
    <property type="component" value="Unassembled WGS sequence"/>
</dbReference>
<protein>
    <submittedName>
        <fullName evidence="1">Uncharacterized protein</fullName>
    </submittedName>
</protein>
<gene>
    <name evidence="1" type="ORF">BDN72DRAFT_896082</name>
</gene>